<accession>Q96VJ0</accession>
<dbReference type="VEuPathDB" id="FungiDB:T552_02427"/>
<feature type="region of interest" description="Disordered" evidence="1">
    <location>
        <begin position="303"/>
        <end position="351"/>
    </location>
</feature>
<dbReference type="Pfam" id="PF02349">
    <property type="entry name" value="MSG"/>
    <property type="match status" value="1"/>
</dbReference>
<protein>
    <submittedName>
        <fullName evidence="2">Possible major surface glycoprotein</fullName>
    </submittedName>
</protein>
<organism evidence="2">
    <name type="scientific">Pneumocystis carinii</name>
    <dbReference type="NCBI Taxonomy" id="4754"/>
    <lineage>
        <taxon>Eukaryota</taxon>
        <taxon>Fungi</taxon>
        <taxon>Dikarya</taxon>
        <taxon>Ascomycota</taxon>
        <taxon>Taphrinomycotina</taxon>
        <taxon>Pneumocystomycetes</taxon>
        <taxon>Pneumocystaceae</taxon>
        <taxon>Pneumocystis</taxon>
    </lineage>
</organism>
<evidence type="ECO:0000313" key="2">
    <source>
        <dbReference type="EMBL" id="CAC42805.1"/>
    </source>
</evidence>
<dbReference type="EMBL" id="AL592263">
    <property type="protein sequence ID" value="CAC42805.1"/>
    <property type="molecule type" value="Genomic_DNA"/>
</dbReference>
<gene>
    <name evidence="2" type="primary">PCCW01B2.07</name>
</gene>
<reference evidence="2" key="1">
    <citation type="submission" date="2001-05" db="EMBL/GenBank/DDBJ databases">
        <authorList>
            <person name="Seeger K."/>
            <person name="Quail M."/>
            <person name="Harris D."/>
            <person name="Hall N."/>
            <person name="Wakefield A."/>
            <person name="Smulian A.G."/>
            <person name="Cushion M.T."/>
            <person name="Stringer J.R."/>
            <person name="Keely S.P."/>
            <person name="Barrell B.G."/>
        </authorList>
    </citation>
    <scope>NUCLEOTIDE SEQUENCE</scope>
    <source>
        <strain evidence="2">Pneumocystis carinii f. sp. carinii</strain>
    </source>
</reference>
<proteinExistence type="predicted"/>
<name>Q96VJ0_PNECA</name>
<dbReference type="InterPro" id="IPR003330">
    <property type="entry name" value="MSG"/>
</dbReference>
<sequence>MKIKKSVDYKSILKTMEEEILAYISKEDYKDKDKCEVMLKEYCEELKGIDSELNKVYSKVKEISGNIEQKCKNPELKIHEKVDDLCNYIYLFMNTSITCKDCNEHIQKCLFLESTKIHGSQTTAIALKNCIIYAGKKKKETKLFLELLALDSPKEKDCIELKEDCEGILKDLGLNNGKCVTLKERCEYFKVRKELEYAFLKEESDALADNQKFMKALKDKCDKLSEKEKNLYHVSCNSLEETCKFMVPEAMNHCDILKKNMGEHKINCPDTLKKGSNSHDEKGVCLQLKDNCKPLWVEKKLEDKPAKEEEKKVEDKPAKEEEKKVEDKPAKEEEKKVEDKPSKEEVKPNEGIKIKVTEMIKIMFLGVIVMGMM</sequence>
<dbReference type="AlphaFoldDB" id="Q96VJ0"/>
<evidence type="ECO:0000256" key="1">
    <source>
        <dbReference type="SAM" id="MobiDB-lite"/>
    </source>
</evidence>